<feature type="domain" description="Cell envelope-related transcriptional attenuator" evidence="10">
    <location>
        <begin position="86"/>
        <end position="228"/>
    </location>
</feature>
<dbReference type="NCBIfam" id="TIGR00350">
    <property type="entry name" value="lytR_cpsA_psr"/>
    <property type="match status" value="1"/>
</dbReference>
<keyword evidence="6 9" id="KW-1133">Transmembrane helix</keyword>
<evidence type="ECO:0000256" key="8">
    <source>
        <dbReference type="ARBA" id="ARBA00023316"/>
    </source>
</evidence>
<evidence type="ECO:0000256" key="2">
    <source>
        <dbReference type="ARBA" id="ARBA00022475"/>
    </source>
</evidence>
<keyword evidence="12" id="KW-1185">Reference proteome</keyword>
<organism evidence="11 12">
    <name type="scientific">Metabacillus lacus</name>
    <dbReference type="NCBI Taxonomy" id="1983721"/>
    <lineage>
        <taxon>Bacteria</taxon>
        <taxon>Bacillati</taxon>
        <taxon>Bacillota</taxon>
        <taxon>Bacilli</taxon>
        <taxon>Bacillales</taxon>
        <taxon>Bacillaceae</taxon>
        <taxon>Metabacillus</taxon>
    </lineage>
</organism>
<dbReference type="EMBL" id="WKKI01000041">
    <property type="protein sequence ID" value="MRX73664.1"/>
    <property type="molecule type" value="Genomic_DNA"/>
</dbReference>
<dbReference type="PANTHER" id="PTHR33392">
    <property type="entry name" value="POLYISOPRENYL-TEICHOIC ACID--PEPTIDOGLYCAN TEICHOIC ACID TRANSFERASE TAGU"/>
    <property type="match status" value="1"/>
</dbReference>
<protein>
    <recommendedName>
        <fullName evidence="9">Polyisoprenyl-teichoic acid--peptidoglycan teichoic acid transferase TagU</fullName>
        <ecNumber evidence="9">2.7.8.-</ecNumber>
    </recommendedName>
</protein>
<keyword evidence="3 9" id="KW-0808">Transferase</keyword>
<dbReference type="Gene3D" id="3.40.630.190">
    <property type="entry name" value="LCP protein"/>
    <property type="match status" value="1"/>
</dbReference>
<dbReference type="AlphaFoldDB" id="A0A7X2J1Q4"/>
<dbReference type="GO" id="GO:0005886">
    <property type="term" value="C:plasma membrane"/>
    <property type="evidence" value="ECO:0007669"/>
    <property type="project" value="UniProtKB-SubCell"/>
</dbReference>
<feature type="topological domain" description="Cytoplasmic" evidence="9">
    <location>
        <begin position="1"/>
        <end position="12"/>
    </location>
</feature>
<sequence length="319" mass="36348">MRVKKRKSRKKKWLLISAGILGLFILVTGSYAFYLFKSATDTINTIQEDIGRDKSDKRTDIVDTQKKQPISVLLMGVDERDGDRGRSDSLIYMTVNPNKKNIDMVSIPRDTRTEIIGRGKEDKINHAYAFGGTEMAVRTVEHFLDVPVDYFVKINMESFRDIVNAVGGVEVDNDLEFTYDGETFKKGRITLNGDSALKYTRMRYDDSRGDFGRQLRQRQVIEAVIKKGADISSIAKFGDMFKVVQDNVTTNLTFNDMWSIQSNYKEAQNNIVQHQISGSGKKIDRIYYYIVPEEERLALSDKLKESLEVTPATASFQSN</sequence>
<dbReference type="HAMAP" id="MF_01140">
    <property type="entry name" value="TagU_transferase"/>
    <property type="match status" value="1"/>
</dbReference>
<dbReference type="InterPro" id="IPR023734">
    <property type="entry name" value="TagU"/>
</dbReference>
<dbReference type="NCBIfam" id="NF006897">
    <property type="entry name" value="PRK09379.1"/>
    <property type="match status" value="1"/>
</dbReference>
<dbReference type="InterPro" id="IPR050922">
    <property type="entry name" value="LytR/CpsA/Psr_CW_biosynth"/>
</dbReference>
<feature type="topological domain" description="Extracellular" evidence="9">
    <location>
        <begin position="34"/>
        <end position="319"/>
    </location>
</feature>
<evidence type="ECO:0000256" key="5">
    <source>
        <dbReference type="ARBA" id="ARBA00022968"/>
    </source>
</evidence>
<comment type="subcellular location">
    <subcellularLocation>
        <location evidence="9">Cell membrane</location>
        <topology evidence="9">Single-pass type II membrane protein</topology>
    </subcellularLocation>
</comment>
<evidence type="ECO:0000256" key="3">
    <source>
        <dbReference type="ARBA" id="ARBA00022679"/>
    </source>
</evidence>
<name>A0A7X2J1Q4_9BACI</name>
<evidence type="ECO:0000256" key="1">
    <source>
        <dbReference type="ARBA" id="ARBA00006068"/>
    </source>
</evidence>
<dbReference type="Proteomes" id="UP000448867">
    <property type="component" value="Unassembled WGS sequence"/>
</dbReference>
<dbReference type="OrthoDB" id="27330at2"/>
<dbReference type="Pfam" id="PF03816">
    <property type="entry name" value="LytR_cpsA_psr"/>
    <property type="match status" value="1"/>
</dbReference>
<dbReference type="EC" id="2.7.8.-" evidence="9"/>
<dbReference type="PANTHER" id="PTHR33392:SF6">
    <property type="entry name" value="POLYISOPRENYL-TEICHOIC ACID--PEPTIDOGLYCAN TEICHOIC ACID TRANSFERASE TAGU"/>
    <property type="match status" value="1"/>
</dbReference>
<comment type="caution">
    <text evidence="11">The sequence shown here is derived from an EMBL/GenBank/DDBJ whole genome shotgun (WGS) entry which is preliminary data.</text>
</comment>
<evidence type="ECO:0000313" key="12">
    <source>
        <dbReference type="Proteomes" id="UP000448867"/>
    </source>
</evidence>
<comment type="similarity">
    <text evidence="1 9">Belongs to the LytR/CpsA/Psr (LCP) family.</text>
</comment>
<evidence type="ECO:0000256" key="9">
    <source>
        <dbReference type="HAMAP-Rule" id="MF_01140"/>
    </source>
</evidence>
<dbReference type="InterPro" id="IPR004474">
    <property type="entry name" value="LytR_CpsA_psr"/>
</dbReference>
<evidence type="ECO:0000256" key="6">
    <source>
        <dbReference type="ARBA" id="ARBA00022989"/>
    </source>
</evidence>
<keyword evidence="2 9" id="KW-1003">Cell membrane</keyword>
<evidence type="ECO:0000256" key="7">
    <source>
        <dbReference type="ARBA" id="ARBA00023136"/>
    </source>
</evidence>
<evidence type="ECO:0000259" key="10">
    <source>
        <dbReference type="Pfam" id="PF03816"/>
    </source>
</evidence>
<dbReference type="RefSeq" id="WP_154309128.1">
    <property type="nucleotide sequence ID" value="NZ_WKKI01000041.1"/>
</dbReference>
<evidence type="ECO:0000256" key="4">
    <source>
        <dbReference type="ARBA" id="ARBA00022692"/>
    </source>
</evidence>
<keyword evidence="5 9" id="KW-0735">Signal-anchor</keyword>
<evidence type="ECO:0000313" key="11">
    <source>
        <dbReference type="EMBL" id="MRX73664.1"/>
    </source>
</evidence>
<keyword evidence="8 9" id="KW-0961">Cell wall biogenesis/degradation</keyword>
<comment type="pathway">
    <text evidence="9">Cell wall biogenesis.</text>
</comment>
<dbReference type="GO" id="GO:0070726">
    <property type="term" value="P:cell wall assembly"/>
    <property type="evidence" value="ECO:0007669"/>
    <property type="project" value="UniProtKB-UniRule"/>
</dbReference>
<accession>A0A7X2J1Q4</accession>
<dbReference type="GO" id="GO:0016780">
    <property type="term" value="F:phosphotransferase activity, for other substituted phosphate groups"/>
    <property type="evidence" value="ECO:0007669"/>
    <property type="project" value="UniProtKB-UniRule"/>
</dbReference>
<keyword evidence="7 9" id="KW-0472">Membrane</keyword>
<proteinExistence type="inferred from homology"/>
<comment type="function">
    <text evidence="9">May catalyze the final step in cell wall teichoic acid biosynthesis, the transfer of the anionic cell wall polymers (APs) from their lipid-linked precursor to the cell wall peptidoglycan (PG).</text>
</comment>
<keyword evidence="4 9" id="KW-0812">Transmembrane</keyword>
<gene>
    <name evidence="9" type="primary">tagU</name>
    <name evidence="11" type="ORF">GJU40_16095</name>
</gene>
<reference evidence="11 12" key="1">
    <citation type="submission" date="2019-11" db="EMBL/GenBank/DDBJ databases">
        <title>Bacillus lacus genome.</title>
        <authorList>
            <person name="Allen C.J."/>
            <person name="Newman J.D."/>
        </authorList>
    </citation>
    <scope>NUCLEOTIDE SEQUENCE [LARGE SCALE GENOMIC DNA]</scope>
    <source>
        <strain evidence="11 12">KCTC 33946</strain>
    </source>
</reference>